<name>A0ABR3CTU3_9PEZI</name>
<evidence type="ECO:0000313" key="2">
    <source>
        <dbReference type="EMBL" id="KAL0264317.1"/>
    </source>
</evidence>
<sequence>MLDQEVVFWDDRECESFSTTDDEDWESEEELDDQHHLDQSGTSDTAAEEGSTSGASQSNTASNITSSTASSNSKGKRPAGDAANGSGCRNGRQKRLKTVIGGEDDLGESPRRLACPFFKRFSPRAPKAASCYFPGFNGVSRVKEHIYREHRIINRCGRCFQSFTNGAAFNAHLRAEERCIRLEDDPEIQVITADQETLLKCKKRAKAPKSEEERWKCVYRILFPQDDEKSMPSPYCVYDSNVLSRIKRDQS</sequence>
<gene>
    <name evidence="2" type="ORF">SLS55_000265</name>
</gene>
<organism evidence="2 3">
    <name type="scientific">Diplodia seriata</name>
    <dbReference type="NCBI Taxonomy" id="420778"/>
    <lineage>
        <taxon>Eukaryota</taxon>
        <taxon>Fungi</taxon>
        <taxon>Dikarya</taxon>
        <taxon>Ascomycota</taxon>
        <taxon>Pezizomycotina</taxon>
        <taxon>Dothideomycetes</taxon>
        <taxon>Dothideomycetes incertae sedis</taxon>
        <taxon>Botryosphaeriales</taxon>
        <taxon>Botryosphaeriaceae</taxon>
        <taxon>Diplodia</taxon>
    </lineage>
</organism>
<dbReference type="PANTHER" id="PTHR38166">
    <property type="entry name" value="C2H2-TYPE DOMAIN-CONTAINING PROTEIN-RELATED"/>
    <property type="match status" value="1"/>
</dbReference>
<accession>A0ABR3CTU3</accession>
<feature type="compositionally biased region" description="Polar residues" evidence="1">
    <location>
        <begin position="39"/>
        <end position="54"/>
    </location>
</feature>
<feature type="region of interest" description="Disordered" evidence="1">
    <location>
        <begin position="1"/>
        <end position="94"/>
    </location>
</feature>
<keyword evidence="3" id="KW-1185">Reference proteome</keyword>
<reference evidence="2 3" key="1">
    <citation type="submission" date="2024-02" db="EMBL/GenBank/DDBJ databases">
        <title>De novo assembly and annotation of 12 fungi associated with fruit tree decline syndrome in Ontario, Canada.</title>
        <authorList>
            <person name="Sulman M."/>
            <person name="Ellouze W."/>
            <person name="Ilyukhin E."/>
        </authorList>
    </citation>
    <scope>NUCLEOTIDE SEQUENCE [LARGE SCALE GENOMIC DNA]</scope>
    <source>
        <strain evidence="2 3">FDS-637</strain>
    </source>
</reference>
<dbReference type="Proteomes" id="UP001430584">
    <property type="component" value="Unassembled WGS sequence"/>
</dbReference>
<dbReference type="PANTHER" id="PTHR38166:SF1">
    <property type="entry name" value="C2H2-TYPE DOMAIN-CONTAINING PROTEIN"/>
    <property type="match status" value="1"/>
</dbReference>
<evidence type="ECO:0008006" key="4">
    <source>
        <dbReference type="Google" id="ProtNLM"/>
    </source>
</evidence>
<protein>
    <recommendedName>
        <fullName evidence="4">C2H2-type domain-containing protein</fullName>
    </recommendedName>
</protein>
<dbReference type="GeneID" id="92004350"/>
<evidence type="ECO:0000313" key="3">
    <source>
        <dbReference type="Proteomes" id="UP001430584"/>
    </source>
</evidence>
<proteinExistence type="predicted"/>
<feature type="compositionally biased region" description="Low complexity" evidence="1">
    <location>
        <begin position="55"/>
        <end position="73"/>
    </location>
</feature>
<evidence type="ECO:0000256" key="1">
    <source>
        <dbReference type="SAM" id="MobiDB-lite"/>
    </source>
</evidence>
<comment type="caution">
    <text evidence="2">The sequence shown here is derived from an EMBL/GenBank/DDBJ whole genome shotgun (WGS) entry which is preliminary data.</text>
</comment>
<feature type="compositionally biased region" description="Acidic residues" evidence="1">
    <location>
        <begin position="20"/>
        <end position="32"/>
    </location>
</feature>
<dbReference type="RefSeq" id="XP_066637057.1">
    <property type="nucleotide sequence ID" value="XM_066771778.1"/>
</dbReference>
<dbReference type="EMBL" id="JAJVCZ030000001">
    <property type="protein sequence ID" value="KAL0264317.1"/>
    <property type="molecule type" value="Genomic_DNA"/>
</dbReference>